<evidence type="ECO:0000313" key="2">
    <source>
        <dbReference type="Proteomes" id="UP000236340"/>
    </source>
</evidence>
<accession>A0A2K2HAG8</accession>
<reference evidence="1 2" key="1">
    <citation type="journal article" date="2018" name="Genome Announc.">
        <title>Genome Sequence of Geothermobacter sp. HR-1 Iron Reducer from the Loihi Seamount.</title>
        <authorList>
            <person name="Smith H."/>
            <person name="Abuyen K."/>
            <person name="Tremblay J."/>
            <person name="Savalia P."/>
            <person name="Perez-Rodriguez I."/>
            <person name="Emerson D."/>
            <person name="Tully B."/>
            <person name="Amend J."/>
        </authorList>
    </citation>
    <scope>NUCLEOTIDE SEQUENCE [LARGE SCALE GENOMIC DNA]</scope>
    <source>
        <strain evidence="1 2">HR-1</strain>
    </source>
</reference>
<protein>
    <recommendedName>
        <fullName evidence="3">SHOCT domain-containing protein</fullName>
    </recommendedName>
</protein>
<evidence type="ECO:0000313" key="1">
    <source>
        <dbReference type="EMBL" id="PNU20304.1"/>
    </source>
</evidence>
<name>A0A2K2HAG8_9BACT</name>
<sequence>MTIRYVFQVLLISSLLCLTGCALTSERVSINYKPISSSKLIKGADKVTVELEITDNRDDKTRISCKKNAFGNELAPIRTTESVTQTIANAIKNELKARGFKYGNNPNVFIKGDLTRFYNNFQPGFFACDAFADFNIGISVYSKTGLKIYTRQIVAHGTLKNIQLMTGENAKEALDNALQDGITQLFNDQSFIDSLINNNIAANSAPPHTGGISQKASSGGSADETLNKIVELKKMLDSGYITQLEYEKKKAELLDKF</sequence>
<evidence type="ECO:0008006" key="3">
    <source>
        <dbReference type="Google" id="ProtNLM"/>
    </source>
</evidence>
<dbReference type="OrthoDB" id="7303308at2"/>
<comment type="caution">
    <text evidence="1">The sequence shown here is derived from an EMBL/GenBank/DDBJ whole genome shotgun (WGS) entry which is preliminary data.</text>
</comment>
<dbReference type="AlphaFoldDB" id="A0A2K2HAG8"/>
<organism evidence="1 2">
    <name type="scientific">Geothermobacter hydrogeniphilus</name>
    <dbReference type="NCBI Taxonomy" id="1969733"/>
    <lineage>
        <taxon>Bacteria</taxon>
        <taxon>Pseudomonadati</taxon>
        <taxon>Thermodesulfobacteriota</taxon>
        <taxon>Desulfuromonadia</taxon>
        <taxon>Desulfuromonadales</taxon>
        <taxon>Geothermobacteraceae</taxon>
        <taxon>Geothermobacter</taxon>
    </lineage>
</organism>
<gene>
    <name evidence="1" type="ORF">C2E25_07705</name>
</gene>
<dbReference type="RefSeq" id="WP_103115183.1">
    <property type="nucleotide sequence ID" value="NZ_PPFX01000014.1"/>
</dbReference>
<dbReference type="Pfam" id="PF03923">
    <property type="entry name" value="Lipoprotein_16"/>
    <property type="match status" value="1"/>
</dbReference>
<proteinExistence type="predicted"/>
<dbReference type="EMBL" id="PPFX01000014">
    <property type="protein sequence ID" value="PNU20304.1"/>
    <property type="molecule type" value="Genomic_DNA"/>
</dbReference>
<dbReference type="Proteomes" id="UP000236340">
    <property type="component" value="Unassembled WGS sequence"/>
</dbReference>
<dbReference type="InterPro" id="IPR005619">
    <property type="entry name" value="Uncharacterised_YajG"/>
</dbReference>